<name>D3E4W5_METRM</name>
<dbReference type="Gene3D" id="2.160.20.10">
    <property type="entry name" value="Single-stranded right-handed beta-helix, Pectin lyase-like"/>
    <property type="match status" value="1"/>
</dbReference>
<dbReference type="KEGG" id="mru:mru_1659"/>
<reference evidence="2 3" key="1">
    <citation type="journal article" date="2010" name="PLoS ONE">
        <title>The genome sequence of the rumen methanogen Methanobrevibacter ruminantium reveals new possibilities for controlling ruminant methane emissions.</title>
        <authorList>
            <person name="Leahy S.C."/>
            <person name="Kelly W.J."/>
            <person name="Altermann E."/>
            <person name="Ronimus R.S."/>
            <person name="Yeoman C.J."/>
            <person name="Pacheco D.M."/>
            <person name="Li D."/>
            <person name="Kong Z."/>
            <person name="McTavish S."/>
            <person name="Sang C."/>
            <person name="Lambie S.C."/>
            <person name="Janssen P.H."/>
            <person name="Dey D."/>
            <person name="Attwood G.T."/>
        </authorList>
    </citation>
    <scope>NUCLEOTIDE SEQUENCE [LARGE SCALE GENOMIC DNA]</scope>
    <source>
        <strain evidence="3">ATCC 35063 / DSM 1093 / JCM 13430 / OCM 146 / M1</strain>
    </source>
</reference>
<sequence length="398" mass="45339">MGSKNFQYLDELIHSSANEIILDSDIVLDFDEESEYDDGIKLDVDDLTIDGNGHVIDAKDGLCRLKNHAKNITFKNLCFKNFKSKFPISNQSGDLIFENCRFIHNQGTIYNYFGNIWLKNCCFYRNYLSRSSSGYSVCIYNAKDSKAFVSDSHFYQNEVNYPHYGLILNDGLIEVKNSIFHENKGEDCEICVIFNRKGELLVDNCKFKDNKNVYCSYDFAELIVSILNEAGKVSLSNSTFENENRILGSIKNMGICRIIDCKFKDSLIYNSQWYSSVSRPDELDFGPYLEVEDSSFANKYDEGVIANSGLCKIASCNIDGRSYLNNDDVLFIDEKDFNLLKDNIINSGEIVFDYDRDVPIYESFKGHGKSNGTNSNLEDDLDNDKSDDGYPPLGALFR</sequence>
<dbReference type="Proteomes" id="UP000008680">
    <property type="component" value="Chromosome"/>
</dbReference>
<evidence type="ECO:0000256" key="1">
    <source>
        <dbReference type="SAM" id="MobiDB-lite"/>
    </source>
</evidence>
<gene>
    <name evidence="2" type="ordered locus">mru_1659</name>
</gene>
<keyword evidence="3" id="KW-1185">Reference proteome</keyword>
<proteinExistence type="predicted"/>
<dbReference type="InterPro" id="IPR011050">
    <property type="entry name" value="Pectin_lyase_fold/virulence"/>
</dbReference>
<dbReference type="STRING" id="634498.mru_1659"/>
<protein>
    <submittedName>
        <fullName evidence="2">Adhesin-like protein</fullName>
    </submittedName>
</protein>
<dbReference type="OrthoDB" id="78475at2157"/>
<evidence type="ECO:0000313" key="2">
    <source>
        <dbReference type="EMBL" id="ADC47509.1"/>
    </source>
</evidence>
<dbReference type="GeneID" id="8771321"/>
<dbReference type="RefSeq" id="WP_012956457.1">
    <property type="nucleotide sequence ID" value="NC_013790.1"/>
</dbReference>
<evidence type="ECO:0000313" key="3">
    <source>
        <dbReference type="Proteomes" id="UP000008680"/>
    </source>
</evidence>
<dbReference type="HOGENOM" id="CLU_854218_0_0_2"/>
<dbReference type="SUPFAM" id="SSF51126">
    <property type="entry name" value="Pectin lyase-like"/>
    <property type="match status" value="1"/>
</dbReference>
<accession>D3E4W5</accession>
<feature type="region of interest" description="Disordered" evidence="1">
    <location>
        <begin position="368"/>
        <end position="393"/>
    </location>
</feature>
<dbReference type="PATRIC" id="fig|634498.28.peg.1658"/>
<organism evidence="2 3">
    <name type="scientific">Methanobrevibacter ruminantium (strain ATCC 35063 / DSM 1093 / JCM 13430 / OCM 146 / M1)</name>
    <name type="common">Methanobacterium ruminantium</name>
    <dbReference type="NCBI Taxonomy" id="634498"/>
    <lineage>
        <taxon>Archaea</taxon>
        <taxon>Methanobacteriati</taxon>
        <taxon>Methanobacteriota</taxon>
        <taxon>Methanomada group</taxon>
        <taxon>Methanobacteria</taxon>
        <taxon>Methanobacteriales</taxon>
        <taxon>Methanobacteriaceae</taxon>
        <taxon>Methanobrevibacter</taxon>
    </lineage>
</organism>
<dbReference type="AlphaFoldDB" id="D3E4W5"/>
<dbReference type="eggNOG" id="arCOG09729">
    <property type="taxonomic scope" value="Archaea"/>
</dbReference>
<dbReference type="EMBL" id="CP001719">
    <property type="protein sequence ID" value="ADC47509.1"/>
    <property type="molecule type" value="Genomic_DNA"/>
</dbReference>
<dbReference type="InterPro" id="IPR012334">
    <property type="entry name" value="Pectin_lyas_fold"/>
</dbReference>